<accession>A0A433UHL5</accession>
<dbReference type="EMBL" id="RSCL01000060">
    <property type="protein sequence ID" value="RUS93294.1"/>
    <property type="molecule type" value="Genomic_DNA"/>
</dbReference>
<name>A0A433UHL5_9CYAN</name>
<protein>
    <submittedName>
        <fullName evidence="1">Acetoacetate decarboxylase</fullName>
    </submittedName>
</protein>
<organism evidence="1 2">
    <name type="scientific">Dulcicalothrix desertica PCC 7102</name>
    <dbReference type="NCBI Taxonomy" id="232991"/>
    <lineage>
        <taxon>Bacteria</taxon>
        <taxon>Bacillati</taxon>
        <taxon>Cyanobacteriota</taxon>
        <taxon>Cyanophyceae</taxon>
        <taxon>Nostocales</taxon>
        <taxon>Calotrichaceae</taxon>
        <taxon>Dulcicalothrix</taxon>
    </lineage>
</organism>
<evidence type="ECO:0000313" key="2">
    <source>
        <dbReference type="Proteomes" id="UP000271624"/>
    </source>
</evidence>
<dbReference type="Pfam" id="PF06314">
    <property type="entry name" value="ADC"/>
    <property type="match status" value="1"/>
</dbReference>
<sequence>MLHTDFFQQIKQVEIPWGSTKISLPIFYYDVATLSVQFLASIEKVRQFLPSKRMHPFRVTPWHCVVSISAFEYRHSDIGAYNEVSIAVPVILDKSSPLFIGTLHKVPTVPQVYIHHLPVTTEIARDLGVEFAGYPKFLADITFERDGKWVRCHLKEANQSILTLSGQEGVLQNVPRSRMQPITVRSGYLLRCDVIVSERQCWSHRDSSRVSLELGEHSIAKELKEWNLGKIIGYQYAPQHQVILTPVIESFSVI</sequence>
<gene>
    <name evidence="1" type="ORF">DSM106972_096500</name>
</gene>
<dbReference type="InterPro" id="IPR023375">
    <property type="entry name" value="ADC_dom_sf"/>
</dbReference>
<proteinExistence type="predicted"/>
<reference evidence="1" key="2">
    <citation type="journal article" date="2019" name="Genome Biol. Evol.">
        <title>Day and night: Metabolic profiles and evolutionary relationships of six axenic non-marine cyanobacteria.</title>
        <authorList>
            <person name="Will S.E."/>
            <person name="Henke P."/>
            <person name="Boedeker C."/>
            <person name="Huang S."/>
            <person name="Brinkmann H."/>
            <person name="Rohde M."/>
            <person name="Jarek M."/>
            <person name="Friedl T."/>
            <person name="Seufert S."/>
            <person name="Schumacher M."/>
            <person name="Overmann J."/>
            <person name="Neumann-Schaal M."/>
            <person name="Petersen J."/>
        </authorList>
    </citation>
    <scope>NUCLEOTIDE SEQUENCE [LARGE SCALE GENOMIC DNA]</scope>
    <source>
        <strain evidence="1">PCC 7102</strain>
    </source>
</reference>
<dbReference type="Proteomes" id="UP000271624">
    <property type="component" value="Unassembled WGS sequence"/>
</dbReference>
<dbReference type="GO" id="GO:0016829">
    <property type="term" value="F:lyase activity"/>
    <property type="evidence" value="ECO:0007669"/>
    <property type="project" value="InterPro"/>
</dbReference>
<reference evidence="1" key="1">
    <citation type="submission" date="2018-12" db="EMBL/GenBank/DDBJ databases">
        <authorList>
            <person name="Will S."/>
            <person name="Neumann-Schaal M."/>
            <person name="Henke P."/>
        </authorList>
    </citation>
    <scope>NUCLEOTIDE SEQUENCE</scope>
    <source>
        <strain evidence="1">PCC 7102</strain>
    </source>
</reference>
<dbReference type="InterPro" id="IPR010451">
    <property type="entry name" value="Acetoacetate_decarboxylase"/>
</dbReference>
<keyword evidence="2" id="KW-1185">Reference proteome</keyword>
<dbReference type="AlphaFoldDB" id="A0A433UHL5"/>
<dbReference type="SUPFAM" id="SSF160104">
    <property type="entry name" value="Acetoacetate decarboxylase-like"/>
    <property type="match status" value="1"/>
</dbReference>
<dbReference type="Gene3D" id="2.40.400.10">
    <property type="entry name" value="Acetoacetate decarboxylase-like"/>
    <property type="match status" value="1"/>
</dbReference>
<comment type="caution">
    <text evidence="1">The sequence shown here is derived from an EMBL/GenBank/DDBJ whole genome shotgun (WGS) entry which is preliminary data.</text>
</comment>
<evidence type="ECO:0000313" key="1">
    <source>
        <dbReference type="EMBL" id="RUS93294.1"/>
    </source>
</evidence>
<dbReference type="RefSeq" id="WP_127087559.1">
    <property type="nucleotide sequence ID" value="NZ_RSCL01000060.1"/>
</dbReference>
<dbReference type="OrthoDB" id="834556at2"/>